<gene>
    <name evidence="3" type="ORF">BG011_002424</name>
</gene>
<dbReference type="OrthoDB" id="337038at2759"/>
<dbReference type="PROSITE" id="PS01010">
    <property type="entry name" value="CRISP_2"/>
    <property type="match status" value="1"/>
</dbReference>
<feature type="compositionally biased region" description="Pro residues" evidence="1">
    <location>
        <begin position="109"/>
        <end position="183"/>
    </location>
</feature>
<dbReference type="InterPro" id="IPR035940">
    <property type="entry name" value="CAP_sf"/>
</dbReference>
<dbReference type="Gene3D" id="3.40.33.10">
    <property type="entry name" value="CAP"/>
    <property type="match status" value="1"/>
</dbReference>
<evidence type="ECO:0000259" key="2">
    <source>
        <dbReference type="SMART" id="SM00198"/>
    </source>
</evidence>
<comment type="caution">
    <text evidence="3">The sequence shown here is derived from an EMBL/GenBank/DDBJ whole genome shotgun (WGS) entry which is preliminary data.</text>
</comment>
<dbReference type="AlphaFoldDB" id="A0A9P6U443"/>
<dbReference type="PROSITE" id="PS01009">
    <property type="entry name" value="CRISP_1"/>
    <property type="match status" value="1"/>
</dbReference>
<keyword evidence="4" id="KW-1185">Reference proteome</keyword>
<dbReference type="SMART" id="SM00198">
    <property type="entry name" value="SCP"/>
    <property type="match status" value="1"/>
</dbReference>
<protein>
    <recommendedName>
        <fullName evidence="2">SCP domain-containing protein</fullName>
    </recommendedName>
</protein>
<dbReference type="Proteomes" id="UP000726737">
    <property type="component" value="Unassembled WGS sequence"/>
</dbReference>
<dbReference type="GO" id="GO:0005576">
    <property type="term" value="C:extracellular region"/>
    <property type="evidence" value="ECO:0007669"/>
    <property type="project" value="InterPro"/>
</dbReference>
<dbReference type="Pfam" id="PF00188">
    <property type="entry name" value="CAP"/>
    <property type="match status" value="1"/>
</dbReference>
<feature type="domain" description="SCP" evidence="2">
    <location>
        <begin position="191"/>
        <end position="315"/>
    </location>
</feature>
<feature type="region of interest" description="Disordered" evidence="1">
    <location>
        <begin position="40"/>
        <end position="189"/>
    </location>
</feature>
<organism evidence="3 4">
    <name type="scientific">Mortierella polycephala</name>
    <dbReference type="NCBI Taxonomy" id="41804"/>
    <lineage>
        <taxon>Eukaryota</taxon>
        <taxon>Fungi</taxon>
        <taxon>Fungi incertae sedis</taxon>
        <taxon>Mucoromycota</taxon>
        <taxon>Mortierellomycotina</taxon>
        <taxon>Mortierellomycetes</taxon>
        <taxon>Mortierellales</taxon>
        <taxon>Mortierellaceae</taxon>
        <taxon>Mortierella</taxon>
    </lineage>
</organism>
<dbReference type="EMBL" id="JAAAJA010000177">
    <property type="protein sequence ID" value="KAG0259724.1"/>
    <property type="molecule type" value="Genomic_DNA"/>
</dbReference>
<dbReference type="InterPro" id="IPR001283">
    <property type="entry name" value="CRISP-related"/>
</dbReference>
<name>A0A9P6U443_9FUNG</name>
<dbReference type="PRINTS" id="PR00837">
    <property type="entry name" value="V5TPXLIKE"/>
</dbReference>
<evidence type="ECO:0000256" key="1">
    <source>
        <dbReference type="SAM" id="MobiDB-lite"/>
    </source>
</evidence>
<dbReference type="PANTHER" id="PTHR10334">
    <property type="entry name" value="CYSTEINE-RICH SECRETORY PROTEIN-RELATED"/>
    <property type="match status" value="1"/>
</dbReference>
<dbReference type="InterPro" id="IPR014044">
    <property type="entry name" value="CAP_dom"/>
</dbReference>
<dbReference type="InterPro" id="IPR018244">
    <property type="entry name" value="Allrgn_V5/Tpx1_CS"/>
</dbReference>
<accession>A0A9P6U443</accession>
<feature type="compositionally biased region" description="Basic residues" evidence="1">
    <location>
        <begin position="70"/>
        <end position="97"/>
    </location>
</feature>
<dbReference type="SUPFAM" id="SSF55797">
    <property type="entry name" value="PR-1-like"/>
    <property type="match status" value="1"/>
</dbReference>
<sequence>MAVSTQAQVSTEPRFFNEVDVQRFAADSSAELMAAGGDDVHIMPVPYSHKLLRRTGSTTPKEPTTPKKPTCPKKKPAPKKKPVPKKKPTCPKKKPTPKPKEKPTKPTTKPAPKPTSKPAPKPTSKPAPKPTSKPAPKPTSEPAPKPTSEPAPKPTSKPTPKPTPEPTTKPTPKPTPAPAPKPANPGSNLTEEQQLILDTHNKFRAQHGADPLEWSEKAANFGDNWIQQCAFKHSGGPFGENLAAGHRDFEHAITSWYNEEKVYDYNNPGFSMAVGHFTQVVWRGTTAVGCAKKFCPSSNWNIYICNYDPPGNMNYAEAFRANVLPRRN</sequence>
<reference evidence="3" key="1">
    <citation type="journal article" date="2020" name="Fungal Divers.">
        <title>Resolving the Mortierellaceae phylogeny through synthesis of multi-gene phylogenetics and phylogenomics.</title>
        <authorList>
            <person name="Vandepol N."/>
            <person name="Liber J."/>
            <person name="Desiro A."/>
            <person name="Na H."/>
            <person name="Kennedy M."/>
            <person name="Barry K."/>
            <person name="Grigoriev I.V."/>
            <person name="Miller A.N."/>
            <person name="O'Donnell K."/>
            <person name="Stajich J.E."/>
            <person name="Bonito G."/>
        </authorList>
    </citation>
    <scope>NUCLEOTIDE SEQUENCE</scope>
    <source>
        <strain evidence="3">KOD948</strain>
    </source>
</reference>
<proteinExistence type="predicted"/>
<evidence type="ECO:0000313" key="4">
    <source>
        <dbReference type="Proteomes" id="UP000726737"/>
    </source>
</evidence>
<evidence type="ECO:0000313" key="3">
    <source>
        <dbReference type="EMBL" id="KAG0259724.1"/>
    </source>
</evidence>